<dbReference type="OrthoDB" id="41661at2"/>
<dbReference type="CDD" id="cd03257">
    <property type="entry name" value="ABC_NikE_OppD_transporters"/>
    <property type="match status" value="1"/>
</dbReference>
<dbReference type="EMBL" id="FQUI01000022">
    <property type="protein sequence ID" value="SHE92551.1"/>
    <property type="molecule type" value="Genomic_DNA"/>
</dbReference>
<dbReference type="Pfam" id="PF00005">
    <property type="entry name" value="ABC_tran"/>
    <property type="match status" value="2"/>
</dbReference>
<reference evidence="5" key="1">
    <citation type="submission" date="2016-11" db="EMBL/GenBank/DDBJ databases">
        <authorList>
            <person name="Varghese N."/>
            <person name="Submissions S."/>
        </authorList>
    </citation>
    <scope>NUCLEOTIDE SEQUENCE [LARGE SCALE GENOMIC DNA]</scope>
    <source>
        <strain evidence="5">DSM 16785</strain>
    </source>
</reference>
<proteinExistence type="predicted"/>
<evidence type="ECO:0000256" key="3">
    <source>
        <dbReference type="ARBA" id="ARBA00022840"/>
    </source>
</evidence>
<dbReference type="InterPro" id="IPR027417">
    <property type="entry name" value="P-loop_NTPase"/>
</dbReference>
<evidence type="ECO:0000256" key="2">
    <source>
        <dbReference type="ARBA" id="ARBA00022741"/>
    </source>
</evidence>
<evidence type="ECO:0000256" key="1">
    <source>
        <dbReference type="ARBA" id="ARBA00022448"/>
    </source>
</evidence>
<dbReference type="PROSITE" id="PS50893">
    <property type="entry name" value="ABC_TRANSPORTER_2"/>
    <property type="match status" value="1"/>
</dbReference>
<dbReference type="InterPro" id="IPR017871">
    <property type="entry name" value="ABC_transporter-like_CS"/>
</dbReference>
<keyword evidence="6" id="KW-1185">Reference proteome</keyword>
<keyword evidence="3 5" id="KW-0067">ATP-binding</keyword>
<dbReference type="GO" id="GO:0005524">
    <property type="term" value="F:ATP binding"/>
    <property type="evidence" value="ECO:0007669"/>
    <property type="project" value="UniProtKB-KW"/>
</dbReference>
<keyword evidence="1" id="KW-0813">Transport</keyword>
<dbReference type="GO" id="GO:0055085">
    <property type="term" value="P:transmembrane transport"/>
    <property type="evidence" value="ECO:0007669"/>
    <property type="project" value="UniProtKB-ARBA"/>
</dbReference>
<dbReference type="PROSITE" id="PS00211">
    <property type="entry name" value="ABC_TRANSPORTER_1"/>
    <property type="match status" value="1"/>
</dbReference>
<evidence type="ECO:0000259" key="4">
    <source>
        <dbReference type="PROSITE" id="PS50893"/>
    </source>
</evidence>
<dbReference type="InterPro" id="IPR013563">
    <property type="entry name" value="Oligopep_ABC_C"/>
</dbReference>
<evidence type="ECO:0000313" key="5">
    <source>
        <dbReference type="EMBL" id="SHE92551.1"/>
    </source>
</evidence>
<dbReference type="PANTHER" id="PTHR43776">
    <property type="entry name" value="TRANSPORT ATP-BINDING PROTEIN"/>
    <property type="match status" value="1"/>
</dbReference>
<dbReference type="PANTHER" id="PTHR43776:SF8">
    <property type="entry name" value="ABC TRANSPORTER, ATP-BINDING PROTEIN"/>
    <property type="match status" value="1"/>
</dbReference>
<comment type="caution">
    <text evidence="5">The sequence shown here is derived from an EMBL/GenBank/DDBJ whole genome shotgun (WGS) entry which is preliminary data.</text>
</comment>
<name>A0A1M4XGN3_MARH1</name>
<dbReference type="SMART" id="SM00382">
    <property type="entry name" value="AAA"/>
    <property type="match status" value="1"/>
</dbReference>
<dbReference type="STRING" id="1122195.SAMN02745164_01427"/>
<dbReference type="InterPro" id="IPR003593">
    <property type="entry name" value="AAA+_ATPase"/>
</dbReference>
<accession>A0A1M4XGN3</accession>
<gene>
    <name evidence="5" type="ORF">SAMN02745164_01427</name>
</gene>
<dbReference type="Gene3D" id="3.40.50.300">
    <property type="entry name" value="P-loop containing nucleotide triphosphate hydrolases"/>
    <property type="match status" value="1"/>
</dbReference>
<dbReference type="SUPFAM" id="SSF52540">
    <property type="entry name" value="P-loop containing nucleoside triphosphate hydrolases"/>
    <property type="match status" value="1"/>
</dbReference>
<dbReference type="InterPro" id="IPR050319">
    <property type="entry name" value="ABC_transp_ATP-bind"/>
</dbReference>
<dbReference type="NCBIfam" id="TIGR01727">
    <property type="entry name" value="oligo_HPY"/>
    <property type="match status" value="1"/>
</dbReference>
<dbReference type="Pfam" id="PF08352">
    <property type="entry name" value="oligo_HPY"/>
    <property type="match status" value="1"/>
</dbReference>
<keyword evidence="2" id="KW-0547">Nucleotide-binding</keyword>
<dbReference type="GO" id="GO:0016887">
    <property type="term" value="F:ATP hydrolysis activity"/>
    <property type="evidence" value="ECO:0007669"/>
    <property type="project" value="InterPro"/>
</dbReference>
<dbReference type="InterPro" id="IPR003439">
    <property type="entry name" value="ABC_transporter-like_ATP-bd"/>
</dbReference>
<organism evidence="5 6">
    <name type="scientific">Marinitoga hydrogenitolerans (strain DSM 16785 / JCM 12826 / AT1271)</name>
    <dbReference type="NCBI Taxonomy" id="1122195"/>
    <lineage>
        <taxon>Bacteria</taxon>
        <taxon>Thermotogati</taxon>
        <taxon>Thermotogota</taxon>
        <taxon>Thermotogae</taxon>
        <taxon>Petrotogales</taxon>
        <taxon>Petrotogaceae</taxon>
        <taxon>Marinitoga</taxon>
    </lineage>
</organism>
<dbReference type="GO" id="GO:0015833">
    <property type="term" value="P:peptide transport"/>
    <property type="evidence" value="ECO:0007669"/>
    <property type="project" value="InterPro"/>
</dbReference>
<dbReference type="AlphaFoldDB" id="A0A1M4XGN3"/>
<dbReference type="RefSeq" id="WP_072864922.1">
    <property type="nucleotide sequence ID" value="NZ_FQUI01000022.1"/>
</dbReference>
<dbReference type="Proteomes" id="UP000184334">
    <property type="component" value="Unassembled WGS sequence"/>
</dbReference>
<evidence type="ECO:0000313" key="6">
    <source>
        <dbReference type="Proteomes" id="UP000184334"/>
    </source>
</evidence>
<feature type="domain" description="ABC transporter" evidence="4">
    <location>
        <begin position="9"/>
        <end position="323"/>
    </location>
</feature>
<sequence length="393" mass="44531">MSENKKVLLQVDNLKKYFPVRAGVFKRVVAHVQAVDDISFKVYEGETIGLVGESGCGKSTTGMTILRLLNPTSGRIVVDEIDTTPLFFPKSKVRKYINETYVDRFNELKNKYKSEDDVIKNLKDEIDKKYAKIFFDKGYNGLHQEMLSNLNEKRKWFRRNMQIIFQDPYSSLNPRLRIRSIIAEGLFTHGLVKDGAEATEKVKDLLDKVGLSPEYIYRFPHEFSGGQRQRVGIARALALNPKLIVADEAVSALDVSIQSQVINLLEDLQNEFKLTYVFIAHDLAVVKHISDRVAVMYLGKIVELADKKDLFANPLHPYTVSLMSAIPIPDPEYKKKRIILQGDVPSPINPPSGCRFHPRCPIAKDICSKKEPPLVELENGHQVACHFAGQFKG</sequence>
<protein>
    <submittedName>
        <fullName evidence="5">Peptide/nickel transport system ATP-binding protein</fullName>
    </submittedName>
</protein>